<dbReference type="EMBL" id="JBFTWV010000002">
    <property type="protein sequence ID" value="KAL2800713.1"/>
    <property type="molecule type" value="Genomic_DNA"/>
</dbReference>
<comment type="caution">
    <text evidence="1">The sequence shown here is derived from an EMBL/GenBank/DDBJ whole genome shotgun (WGS) entry which is preliminary data.</text>
</comment>
<evidence type="ECO:0000313" key="1">
    <source>
        <dbReference type="EMBL" id="KAL2800713.1"/>
    </source>
</evidence>
<gene>
    <name evidence="1" type="ORF">BJX66DRAFT_98247</name>
</gene>
<proteinExistence type="predicted"/>
<protein>
    <submittedName>
        <fullName evidence="1">Uncharacterized protein</fullName>
    </submittedName>
</protein>
<organism evidence="1 2">
    <name type="scientific">Aspergillus keveii</name>
    <dbReference type="NCBI Taxonomy" id="714993"/>
    <lineage>
        <taxon>Eukaryota</taxon>
        <taxon>Fungi</taxon>
        <taxon>Dikarya</taxon>
        <taxon>Ascomycota</taxon>
        <taxon>Pezizomycotina</taxon>
        <taxon>Eurotiomycetes</taxon>
        <taxon>Eurotiomycetidae</taxon>
        <taxon>Eurotiales</taxon>
        <taxon>Aspergillaceae</taxon>
        <taxon>Aspergillus</taxon>
        <taxon>Aspergillus subgen. Nidulantes</taxon>
    </lineage>
</organism>
<reference evidence="1 2" key="1">
    <citation type="submission" date="2024-07" db="EMBL/GenBank/DDBJ databases">
        <title>Section-level genome sequencing and comparative genomics of Aspergillus sections Usti and Cavernicolus.</title>
        <authorList>
            <consortium name="Lawrence Berkeley National Laboratory"/>
            <person name="Nybo J.L."/>
            <person name="Vesth T.C."/>
            <person name="Theobald S."/>
            <person name="Frisvad J.C."/>
            <person name="Larsen T.O."/>
            <person name="Kjaerboelling I."/>
            <person name="Rothschild-Mancinelli K."/>
            <person name="Lyhne E.K."/>
            <person name="Kogle M.E."/>
            <person name="Barry K."/>
            <person name="Clum A."/>
            <person name="Na H."/>
            <person name="Ledsgaard L."/>
            <person name="Lin J."/>
            <person name="Lipzen A."/>
            <person name="Kuo A."/>
            <person name="Riley R."/>
            <person name="Mondo S."/>
            <person name="Labutti K."/>
            <person name="Haridas S."/>
            <person name="Pangalinan J."/>
            <person name="Salamov A.A."/>
            <person name="Simmons B.A."/>
            <person name="Magnuson J.K."/>
            <person name="Chen J."/>
            <person name="Drula E."/>
            <person name="Henrissat B."/>
            <person name="Wiebenga A."/>
            <person name="Lubbers R.J."/>
            <person name="Gomes A.C."/>
            <person name="Makela M.R."/>
            <person name="Stajich J."/>
            <person name="Grigoriev I.V."/>
            <person name="Mortensen U.H."/>
            <person name="De Vries R.P."/>
            <person name="Baker S.E."/>
            <person name="Andersen M.R."/>
        </authorList>
    </citation>
    <scope>NUCLEOTIDE SEQUENCE [LARGE SCALE GENOMIC DNA]</scope>
    <source>
        <strain evidence="1 2">CBS 209.92</strain>
    </source>
</reference>
<evidence type="ECO:0000313" key="2">
    <source>
        <dbReference type="Proteomes" id="UP001610563"/>
    </source>
</evidence>
<sequence length="96" mass="10817">MKETRASQHSSPSLRVKANTITGSHWLKRAKRHRSLRLPDWRPLSNTAYGSPCMQLSLVHLAAFIVHRPSRIYLASADCAYLLHRSVLSLSGMSCM</sequence>
<accession>A0ABR4GNR0</accession>
<name>A0ABR4GNR0_9EURO</name>
<dbReference type="Proteomes" id="UP001610563">
    <property type="component" value="Unassembled WGS sequence"/>
</dbReference>
<keyword evidence="2" id="KW-1185">Reference proteome</keyword>